<evidence type="ECO:0000313" key="2">
    <source>
        <dbReference type="Proteomes" id="UP001152320"/>
    </source>
</evidence>
<proteinExistence type="predicted"/>
<sequence>MRQPSKRYALWFTSRLDNCNNLLIQTNKSLITRLQNVQHASACIILNRKKCYHITLDHNRTRCSSRTSRTSSDVHSVSYIIANLFFVSLMQKPSLRQLRSSTSSFQYIEPKANSVTFVEGYFSCFRPKE</sequence>
<evidence type="ECO:0000313" key="1">
    <source>
        <dbReference type="EMBL" id="KAJ8036185.1"/>
    </source>
</evidence>
<dbReference type="Proteomes" id="UP001152320">
    <property type="component" value="Chromosome 9"/>
</dbReference>
<gene>
    <name evidence="1" type="ORF">HOLleu_20083</name>
</gene>
<accession>A0A9Q1C0X4</accession>
<reference evidence="1" key="1">
    <citation type="submission" date="2021-10" db="EMBL/GenBank/DDBJ databases">
        <title>Tropical sea cucumber genome reveals ecological adaptation and Cuvierian tubules defense mechanism.</title>
        <authorList>
            <person name="Chen T."/>
        </authorList>
    </citation>
    <scope>NUCLEOTIDE SEQUENCE</scope>
    <source>
        <strain evidence="1">Nanhai2018</strain>
        <tissue evidence="1">Muscle</tissue>
    </source>
</reference>
<organism evidence="1 2">
    <name type="scientific">Holothuria leucospilota</name>
    <name type="common">Black long sea cucumber</name>
    <name type="synonym">Mertensiothuria leucospilota</name>
    <dbReference type="NCBI Taxonomy" id="206669"/>
    <lineage>
        <taxon>Eukaryota</taxon>
        <taxon>Metazoa</taxon>
        <taxon>Echinodermata</taxon>
        <taxon>Eleutherozoa</taxon>
        <taxon>Echinozoa</taxon>
        <taxon>Holothuroidea</taxon>
        <taxon>Aspidochirotacea</taxon>
        <taxon>Aspidochirotida</taxon>
        <taxon>Holothuriidae</taxon>
        <taxon>Holothuria</taxon>
    </lineage>
</organism>
<dbReference type="EMBL" id="JAIZAY010000009">
    <property type="protein sequence ID" value="KAJ8036185.1"/>
    <property type="molecule type" value="Genomic_DNA"/>
</dbReference>
<dbReference type="AlphaFoldDB" id="A0A9Q1C0X4"/>
<name>A0A9Q1C0X4_HOLLE</name>
<protein>
    <submittedName>
        <fullName evidence="1">Uncharacterized protein</fullName>
    </submittedName>
</protein>
<comment type="caution">
    <text evidence="1">The sequence shown here is derived from an EMBL/GenBank/DDBJ whole genome shotgun (WGS) entry which is preliminary data.</text>
</comment>
<keyword evidence="2" id="KW-1185">Reference proteome</keyword>